<evidence type="ECO:0000313" key="6">
    <source>
        <dbReference type="EMBL" id="CAH1801139.1"/>
    </source>
</evidence>
<evidence type="ECO:0000256" key="1">
    <source>
        <dbReference type="PIRNR" id="PIRNR005673"/>
    </source>
</evidence>
<accession>A0A8S4QB07</accession>
<dbReference type="GO" id="GO:0005737">
    <property type="term" value="C:cytoplasm"/>
    <property type="evidence" value="ECO:0007669"/>
    <property type="project" value="InterPro"/>
</dbReference>
<dbReference type="Pfam" id="PF00514">
    <property type="entry name" value="Arm"/>
    <property type="match status" value="4"/>
</dbReference>
<feature type="compositionally biased region" description="Basic and acidic residues" evidence="4">
    <location>
        <begin position="25"/>
        <end position="35"/>
    </location>
</feature>
<evidence type="ECO:0000256" key="3">
    <source>
        <dbReference type="PROSITE-ProRule" id="PRU00561"/>
    </source>
</evidence>
<dbReference type="PROSITE" id="PS50176">
    <property type="entry name" value="ARM_REPEAT"/>
    <property type="match status" value="1"/>
</dbReference>
<organism evidence="6 7">
    <name type="scientific">Owenia fusiformis</name>
    <name type="common">Polychaete worm</name>
    <dbReference type="NCBI Taxonomy" id="6347"/>
    <lineage>
        <taxon>Eukaryota</taxon>
        <taxon>Metazoa</taxon>
        <taxon>Spiralia</taxon>
        <taxon>Lophotrochozoa</taxon>
        <taxon>Annelida</taxon>
        <taxon>Polychaeta</taxon>
        <taxon>Sedentaria</taxon>
        <taxon>Canalipalpata</taxon>
        <taxon>Sabellida</taxon>
        <taxon>Oweniida</taxon>
        <taxon>Oweniidae</taxon>
        <taxon>Owenia</taxon>
    </lineage>
</organism>
<evidence type="ECO:0000256" key="2">
    <source>
        <dbReference type="PROSITE-ProRule" id="PRU00259"/>
    </source>
</evidence>
<sequence length="482" mass="53100">MSGTDRKKQYKHKAHDAAALRSKRREAEGELRKEKREKLVNAKRARVDEAHQDLDDVTMEEVTKATSLFHKSSKTQHEKLTILKRAFAQGTVYIDHFMQTENAVDQLIGLLSGNDADVQLDAAWCVTNIATGTDDHAYAMAKVAGPYLVTFLSGSNHMLQDQCAWALGNIAGDGPKCRDLVIQQGALPPLVQLLQAPQPSLVQSAAFALSNMIRGDGANTKALVDLGAVPLLLKHITLQEDNQALVSEVCWVLTYLAVSGDHEKELVDGGFLETLATLLVAVSNTQEHNIQILTPALRCLGNVCSGPNEITQRICQNKELVPALGRFLHSDHHHVRKECLWALSNMTGDTSVCQSVLDHGLLAPIIALLGTSFDIKREAVYCLCNLAYQGPNFCQEMLKAGVVQGVVPLLKSTDIDVTHVSLSFVEMMLRLTDNAKKIFEEAGGMGALELLEYHSNEQLRAQTNDLLEKYFYTQPVDMHDNQ</sequence>
<dbReference type="PIRSF" id="PIRSF005673">
    <property type="entry name" value="Importin_alpha"/>
    <property type="match status" value="1"/>
</dbReference>
<dbReference type="Pfam" id="PF01749">
    <property type="entry name" value="IBB"/>
    <property type="match status" value="1"/>
</dbReference>
<dbReference type="InterPro" id="IPR016024">
    <property type="entry name" value="ARM-type_fold"/>
</dbReference>
<dbReference type="Proteomes" id="UP000749559">
    <property type="component" value="Unassembled WGS sequence"/>
</dbReference>
<name>A0A8S4QB07_OWEFU</name>
<dbReference type="Gene3D" id="1.25.10.10">
    <property type="entry name" value="Leucine-rich Repeat Variant"/>
    <property type="match status" value="1"/>
</dbReference>
<keyword evidence="1 3" id="KW-0813">Transport</keyword>
<comment type="similarity">
    <text evidence="1">Belongs to the importin alpha family.</text>
</comment>
<dbReference type="PANTHER" id="PTHR16356">
    <property type="entry name" value="TRANSMEMBRANE AND COILED-COIL DOMAIN-CONTAINING PROTEIN 6 TMCO6"/>
    <property type="match status" value="1"/>
</dbReference>
<dbReference type="GO" id="GO:0006606">
    <property type="term" value="P:protein import into nucleus"/>
    <property type="evidence" value="ECO:0007669"/>
    <property type="project" value="InterPro"/>
</dbReference>
<feature type="repeat" description="ARM" evidence="2">
    <location>
        <begin position="185"/>
        <end position="212"/>
    </location>
</feature>
<keyword evidence="1" id="KW-0653">Protein transport</keyword>
<dbReference type="InterPro" id="IPR000225">
    <property type="entry name" value="Armadillo"/>
</dbReference>
<evidence type="ECO:0000313" key="7">
    <source>
        <dbReference type="Proteomes" id="UP000749559"/>
    </source>
</evidence>
<dbReference type="PANTHER" id="PTHR16356:SF1">
    <property type="entry name" value="TRANSMEMBRANE AND COILED-COIL DOMAIN-CONTAINING PROTEIN 6"/>
    <property type="match status" value="1"/>
</dbReference>
<proteinExistence type="inferred from homology"/>
<reference evidence="6" key="1">
    <citation type="submission" date="2022-03" db="EMBL/GenBank/DDBJ databases">
        <authorList>
            <person name="Martin C."/>
        </authorList>
    </citation>
    <scope>NUCLEOTIDE SEQUENCE</scope>
</reference>
<keyword evidence="7" id="KW-1185">Reference proteome</keyword>
<dbReference type="AlphaFoldDB" id="A0A8S4QB07"/>
<dbReference type="GO" id="GO:0061608">
    <property type="term" value="F:nuclear import signal receptor activity"/>
    <property type="evidence" value="ECO:0007669"/>
    <property type="project" value="InterPro"/>
</dbReference>
<dbReference type="SUPFAM" id="SSF48371">
    <property type="entry name" value="ARM repeat"/>
    <property type="match status" value="1"/>
</dbReference>
<dbReference type="OrthoDB" id="21522at2759"/>
<protein>
    <recommendedName>
        <fullName evidence="1">Importin subunit alpha</fullName>
    </recommendedName>
</protein>
<feature type="domain" description="IBB" evidence="5">
    <location>
        <begin position="1"/>
        <end position="53"/>
    </location>
</feature>
<dbReference type="SMART" id="SM00185">
    <property type="entry name" value="ARM"/>
    <property type="match status" value="7"/>
</dbReference>
<dbReference type="InterPro" id="IPR024931">
    <property type="entry name" value="Importin_alpha"/>
</dbReference>
<dbReference type="InterPro" id="IPR002652">
    <property type="entry name" value="Importin-a_IBB"/>
</dbReference>
<feature type="region of interest" description="Disordered" evidence="4">
    <location>
        <begin position="1"/>
        <end position="35"/>
    </location>
</feature>
<dbReference type="InterPro" id="IPR011989">
    <property type="entry name" value="ARM-like"/>
</dbReference>
<dbReference type="PROSITE" id="PS51214">
    <property type="entry name" value="IBB"/>
    <property type="match status" value="1"/>
</dbReference>
<gene>
    <name evidence="6" type="ORF">OFUS_LOCUS24956</name>
</gene>
<comment type="caution">
    <text evidence="6">The sequence shown here is derived from an EMBL/GenBank/DDBJ whole genome shotgun (WGS) entry which is preliminary data.</text>
</comment>
<evidence type="ECO:0000259" key="5">
    <source>
        <dbReference type="PROSITE" id="PS51214"/>
    </source>
</evidence>
<evidence type="ECO:0000256" key="4">
    <source>
        <dbReference type="SAM" id="MobiDB-lite"/>
    </source>
</evidence>
<dbReference type="EMBL" id="CAIIXF020000012">
    <property type="protein sequence ID" value="CAH1801139.1"/>
    <property type="molecule type" value="Genomic_DNA"/>
</dbReference>